<reference evidence="2 3" key="1">
    <citation type="submission" date="2021-03" db="EMBL/GenBank/DDBJ databases">
        <title>Genomic Encyclopedia of Type Strains, Phase IV (KMG-IV): sequencing the most valuable type-strain genomes for metagenomic binning, comparative biology and taxonomic classification.</title>
        <authorList>
            <person name="Goeker M."/>
        </authorList>
    </citation>
    <scope>NUCLEOTIDE SEQUENCE [LARGE SCALE GENOMIC DNA]</scope>
    <source>
        <strain evidence="2 3">DSM 27138</strain>
    </source>
</reference>
<protein>
    <submittedName>
        <fullName evidence="2">Mn-containing catalase</fullName>
    </submittedName>
</protein>
<proteinExistence type="inferred from homology"/>
<dbReference type="Proteomes" id="UP001519289">
    <property type="component" value="Unassembled WGS sequence"/>
</dbReference>
<dbReference type="Gene3D" id="1.20.1260.10">
    <property type="match status" value="1"/>
</dbReference>
<dbReference type="InterPro" id="IPR012347">
    <property type="entry name" value="Ferritin-like"/>
</dbReference>
<accession>A0ABS4JXF6</accession>
<dbReference type="RefSeq" id="WP_209467683.1">
    <property type="nucleotide sequence ID" value="NZ_JAGGLG010000031.1"/>
</dbReference>
<comment type="caution">
    <text evidence="2">The sequence shown here is derived from an EMBL/GenBank/DDBJ whole genome shotgun (WGS) entry which is preliminary data.</text>
</comment>
<sequence>MFIHKKELLRPVKVLEPDPRWGQIILEQYAGADSEATALNTYLTQRFNTNIPEIRDLLEDIGTEEISHWEMVAELARQHGVVVKMRDAQGNPWSSTYTDVTGNIITDLFPARHAYARKSTSTRCSLNTTTLSTSLRTSSCLPR</sequence>
<dbReference type="InterPro" id="IPR009078">
    <property type="entry name" value="Ferritin-like_SF"/>
</dbReference>
<evidence type="ECO:0000313" key="3">
    <source>
        <dbReference type="Proteomes" id="UP001519289"/>
    </source>
</evidence>
<gene>
    <name evidence="2" type="ORF">J2Z79_003018</name>
</gene>
<keyword evidence="3" id="KW-1185">Reference proteome</keyword>
<evidence type="ECO:0000313" key="2">
    <source>
        <dbReference type="EMBL" id="MBP2019576.1"/>
    </source>
</evidence>
<dbReference type="Pfam" id="PF05067">
    <property type="entry name" value="Mn_catalase"/>
    <property type="match status" value="1"/>
</dbReference>
<evidence type="ECO:0000256" key="1">
    <source>
        <dbReference type="ARBA" id="ARBA00007644"/>
    </source>
</evidence>
<dbReference type="InterPro" id="IPR007760">
    <property type="entry name" value="Mn_catalase"/>
</dbReference>
<dbReference type="SUPFAM" id="SSF47240">
    <property type="entry name" value="Ferritin-like"/>
    <property type="match status" value="1"/>
</dbReference>
<organism evidence="2 3">
    <name type="scientific">Symbiobacterium terraclitae</name>
    <dbReference type="NCBI Taxonomy" id="557451"/>
    <lineage>
        <taxon>Bacteria</taxon>
        <taxon>Bacillati</taxon>
        <taxon>Bacillota</taxon>
        <taxon>Clostridia</taxon>
        <taxon>Eubacteriales</taxon>
        <taxon>Symbiobacteriaceae</taxon>
        <taxon>Symbiobacterium</taxon>
    </lineage>
</organism>
<name>A0ABS4JXF6_9FIRM</name>
<dbReference type="EMBL" id="JAGGLG010000031">
    <property type="protein sequence ID" value="MBP2019576.1"/>
    <property type="molecule type" value="Genomic_DNA"/>
</dbReference>
<comment type="similarity">
    <text evidence="1">Belongs to the manganese catalase family.</text>
</comment>